<name>A0A2P4R685_9LACO</name>
<feature type="transmembrane region" description="Helical" evidence="2">
    <location>
        <begin position="114"/>
        <end position="131"/>
    </location>
</feature>
<reference evidence="4" key="1">
    <citation type="submission" date="2018-01" db="EMBL/GenBank/DDBJ databases">
        <title>Genome sequnecing of Lactobacillus formosensis KACC 18721.</title>
        <authorList>
            <person name="Kim S.-J."/>
            <person name="Heo J."/>
        </authorList>
    </citation>
    <scope>NUCLEOTIDE SEQUENCE</scope>
    <source>
        <strain evidence="4">KACC 18721</strain>
    </source>
</reference>
<dbReference type="InterPro" id="IPR003675">
    <property type="entry name" value="Rce1/LyrA-like_dom"/>
</dbReference>
<feature type="transmembrane region" description="Helical" evidence="2">
    <location>
        <begin position="80"/>
        <end position="108"/>
    </location>
</feature>
<organism evidence="4">
    <name type="scientific">Companilactobacillus formosensis</name>
    <dbReference type="NCBI Taxonomy" id="1617889"/>
    <lineage>
        <taxon>Bacteria</taxon>
        <taxon>Bacillati</taxon>
        <taxon>Bacillota</taxon>
        <taxon>Bacilli</taxon>
        <taxon>Lactobacillales</taxon>
        <taxon>Lactobacillaceae</taxon>
        <taxon>Companilactobacillus</taxon>
    </lineage>
</organism>
<dbReference type="AlphaFoldDB" id="A0A2P4R685"/>
<comment type="similarity">
    <text evidence="1">Belongs to the UPF0177 family.</text>
</comment>
<dbReference type="GO" id="GO:0006508">
    <property type="term" value="P:proteolysis"/>
    <property type="evidence" value="ECO:0007669"/>
    <property type="project" value="UniProtKB-KW"/>
</dbReference>
<evidence type="ECO:0000256" key="1">
    <source>
        <dbReference type="ARBA" id="ARBA00009067"/>
    </source>
</evidence>
<keyword evidence="4" id="KW-0482">Metalloprotease</keyword>
<keyword evidence="2" id="KW-0472">Membrane</keyword>
<gene>
    <name evidence="4" type="ORF">C2R26_06435</name>
</gene>
<feature type="domain" description="CAAX prenyl protease 2/Lysostaphin resistance protein A-like" evidence="3">
    <location>
        <begin position="97"/>
        <end position="202"/>
    </location>
</feature>
<feature type="transmembrane region" description="Helical" evidence="2">
    <location>
        <begin position="189"/>
        <end position="209"/>
    </location>
</feature>
<dbReference type="Pfam" id="PF02517">
    <property type="entry name" value="Rce1-like"/>
    <property type="match status" value="1"/>
</dbReference>
<dbReference type="GO" id="GO:0080120">
    <property type="term" value="P:CAAX-box protein maturation"/>
    <property type="evidence" value="ECO:0007669"/>
    <property type="project" value="UniProtKB-ARBA"/>
</dbReference>
<evidence type="ECO:0000313" key="4">
    <source>
        <dbReference type="EMBL" id="POH36763.1"/>
    </source>
</evidence>
<protein>
    <submittedName>
        <fullName evidence="4">CPBP family intramembrane metalloprotease</fullName>
    </submittedName>
</protein>
<keyword evidence="4" id="KW-0378">Hydrolase</keyword>
<feature type="transmembrane region" description="Helical" evidence="2">
    <location>
        <begin position="165"/>
        <end position="184"/>
    </location>
</feature>
<dbReference type="EMBL" id="PPWZ01000044">
    <property type="protein sequence ID" value="POH36763.1"/>
    <property type="molecule type" value="Genomic_DNA"/>
</dbReference>
<evidence type="ECO:0000259" key="3">
    <source>
        <dbReference type="Pfam" id="PF02517"/>
    </source>
</evidence>
<dbReference type="GO" id="GO:0008237">
    <property type="term" value="F:metallopeptidase activity"/>
    <property type="evidence" value="ECO:0007669"/>
    <property type="project" value="UniProtKB-KW"/>
</dbReference>
<feature type="transmembrane region" description="Helical" evidence="2">
    <location>
        <begin position="12"/>
        <end position="34"/>
    </location>
</feature>
<feature type="transmembrane region" description="Helical" evidence="2">
    <location>
        <begin position="215"/>
        <end position="236"/>
    </location>
</feature>
<dbReference type="GO" id="GO:0004175">
    <property type="term" value="F:endopeptidase activity"/>
    <property type="evidence" value="ECO:0007669"/>
    <property type="project" value="UniProtKB-ARBA"/>
</dbReference>
<evidence type="ECO:0000256" key="2">
    <source>
        <dbReference type="SAM" id="Phobius"/>
    </source>
</evidence>
<sequence>MNRIKISSLLKKLFLLIILEVSFEILYINFLKFFSISNNLLTLILNKSLFFIFVFILNSKLTKIEIPFSLHLNTIKRKNLIGITAVLFLIGLLHPQNLISALVVGTVACITEEYLMRGIVLISLLDIFQRLNNPVSRLLVPSLISCMLFGMEHFINLYSQDFVSTLVQVIITTAMGFVFSSLFIRTQNILFPMICHFGIDFLIISFNGIPKTLNVPLINAVAPAIFYSFIGFIILIPSWTKTN</sequence>
<feature type="transmembrane region" description="Helical" evidence="2">
    <location>
        <begin position="138"/>
        <end position="159"/>
    </location>
</feature>
<accession>A0A2P4R685</accession>
<proteinExistence type="inferred from homology"/>
<comment type="caution">
    <text evidence="4">The sequence shown here is derived from an EMBL/GenBank/DDBJ whole genome shotgun (WGS) entry which is preliminary data.</text>
</comment>
<keyword evidence="2" id="KW-0812">Transmembrane</keyword>
<keyword evidence="2" id="KW-1133">Transmembrane helix</keyword>
<keyword evidence="4" id="KW-0645">Protease</keyword>
<feature type="transmembrane region" description="Helical" evidence="2">
    <location>
        <begin position="40"/>
        <end position="59"/>
    </location>
</feature>